<comment type="similarity">
    <text evidence="1">Belongs to the Cu-Zn superoxide dismutase family.</text>
</comment>
<dbReference type="PROSITE" id="PS51257">
    <property type="entry name" value="PROKAR_LIPOPROTEIN"/>
    <property type="match status" value="1"/>
</dbReference>
<evidence type="ECO:0000313" key="5">
    <source>
        <dbReference type="Proteomes" id="UP000664628"/>
    </source>
</evidence>
<dbReference type="Proteomes" id="UP000664628">
    <property type="component" value="Unassembled WGS sequence"/>
</dbReference>
<dbReference type="InterPro" id="IPR001424">
    <property type="entry name" value="SOD_Cu_Zn_dom"/>
</dbReference>
<gene>
    <name evidence="4" type="ORF">J2I46_05685</name>
</gene>
<dbReference type="InterPro" id="IPR036423">
    <property type="entry name" value="SOD-like_Cu/Zn_dom_sf"/>
</dbReference>
<name>A0ABS3JDI8_9BACT</name>
<organism evidence="4 5">
    <name type="scientific">Fibrella forsythiae</name>
    <dbReference type="NCBI Taxonomy" id="2817061"/>
    <lineage>
        <taxon>Bacteria</taxon>
        <taxon>Pseudomonadati</taxon>
        <taxon>Bacteroidota</taxon>
        <taxon>Cytophagia</taxon>
        <taxon>Cytophagales</taxon>
        <taxon>Spirosomataceae</taxon>
        <taxon>Fibrella</taxon>
    </lineage>
</organism>
<sequence length="188" mass="19097">MKADRKYTSLRFAVLLALVLTGLLVSCLGTNENAAPTATATANIINTAGASIGTATFTQESTGIVTMAISVTGLPAGQHGIHFHAVGRAEPSTAFMSAGDHFNPDSKKHGLSNPDGAHNGDLPNLEVNAQGVGTLTTATERITLSAGTKSVFDTDGTAIVIHVNADDQTTDPSGNSGGRIAAGVLVMQ</sequence>
<dbReference type="SUPFAM" id="SSF49329">
    <property type="entry name" value="Cu,Zn superoxide dismutase-like"/>
    <property type="match status" value="1"/>
</dbReference>
<reference evidence="4 5" key="1">
    <citation type="submission" date="2021-03" db="EMBL/GenBank/DDBJ databases">
        <title>Fibrella sp. HMF5405 genome sequencing and assembly.</title>
        <authorList>
            <person name="Kang H."/>
            <person name="Kim H."/>
            <person name="Bae S."/>
            <person name="Joh K."/>
        </authorList>
    </citation>
    <scope>NUCLEOTIDE SEQUENCE [LARGE SCALE GENOMIC DNA]</scope>
    <source>
        <strain evidence="4 5">HMF5405</strain>
    </source>
</reference>
<dbReference type="InterPro" id="IPR024134">
    <property type="entry name" value="SOD_Cu/Zn_/chaperone"/>
</dbReference>
<dbReference type="RefSeq" id="WP_207327982.1">
    <property type="nucleotide sequence ID" value="NZ_JAFMYW010000001.1"/>
</dbReference>
<feature type="domain" description="Superoxide dismutase copper/zinc binding" evidence="3">
    <location>
        <begin position="53"/>
        <end position="184"/>
    </location>
</feature>
<dbReference type="Pfam" id="PF00080">
    <property type="entry name" value="Sod_Cu"/>
    <property type="match status" value="1"/>
</dbReference>
<accession>A0ABS3JDI8</accession>
<keyword evidence="5" id="KW-1185">Reference proteome</keyword>
<evidence type="ECO:0000256" key="2">
    <source>
        <dbReference type="SAM" id="MobiDB-lite"/>
    </source>
</evidence>
<feature type="region of interest" description="Disordered" evidence="2">
    <location>
        <begin position="169"/>
        <end position="188"/>
    </location>
</feature>
<dbReference type="Gene3D" id="2.60.40.200">
    <property type="entry name" value="Superoxide dismutase, copper/zinc binding domain"/>
    <property type="match status" value="1"/>
</dbReference>
<protein>
    <submittedName>
        <fullName evidence="4">Superoxide dismutase family protein</fullName>
    </submittedName>
</protein>
<dbReference type="PANTHER" id="PTHR10003">
    <property type="entry name" value="SUPEROXIDE DISMUTASE CU-ZN -RELATED"/>
    <property type="match status" value="1"/>
</dbReference>
<evidence type="ECO:0000259" key="3">
    <source>
        <dbReference type="Pfam" id="PF00080"/>
    </source>
</evidence>
<dbReference type="CDD" id="cd00305">
    <property type="entry name" value="Cu-Zn_Superoxide_Dismutase"/>
    <property type="match status" value="1"/>
</dbReference>
<dbReference type="EMBL" id="JAFMYW010000001">
    <property type="protein sequence ID" value="MBO0948064.1"/>
    <property type="molecule type" value="Genomic_DNA"/>
</dbReference>
<comment type="caution">
    <text evidence="4">The sequence shown here is derived from an EMBL/GenBank/DDBJ whole genome shotgun (WGS) entry which is preliminary data.</text>
</comment>
<proteinExistence type="inferred from homology"/>
<evidence type="ECO:0000313" key="4">
    <source>
        <dbReference type="EMBL" id="MBO0948064.1"/>
    </source>
</evidence>
<evidence type="ECO:0000256" key="1">
    <source>
        <dbReference type="ARBA" id="ARBA00010457"/>
    </source>
</evidence>
<dbReference type="PRINTS" id="PR00068">
    <property type="entry name" value="CUZNDISMTASE"/>
</dbReference>